<dbReference type="Gene3D" id="3.90.1150.10">
    <property type="entry name" value="Aspartate Aminotransferase, domain 1"/>
    <property type="match status" value="1"/>
</dbReference>
<comment type="caution">
    <text evidence="13">The sequence shown here is derived from an EMBL/GenBank/DDBJ whole genome shotgun (WGS) entry which is preliminary data.</text>
</comment>
<feature type="transmembrane region" description="Helical" evidence="10">
    <location>
        <begin position="340"/>
        <end position="359"/>
    </location>
</feature>
<dbReference type="PANTHER" id="PTHR30502">
    <property type="entry name" value="2-KETO-3-DEOXY-L-RHAMNONATE ALDOLASE"/>
    <property type="match status" value="1"/>
</dbReference>
<feature type="region of interest" description="Disordered" evidence="9">
    <location>
        <begin position="2008"/>
        <end position="2027"/>
    </location>
</feature>
<dbReference type="InterPro" id="IPR023271">
    <property type="entry name" value="Aquaporin-like"/>
</dbReference>
<dbReference type="Gene3D" id="3.40.640.10">
    <property type="entry name" value="Type I PLP-dependent aspartate aminotransferase-like (Major domain)"/>
    <property type="match status" value="1"/>
</dbReference>
<name>A0ABN9S5T5_9DINO</name>
<evidence type="ECO:0000256" key="1">
    <source>
        <dbReference type="ARBA" id="ARBA00004141"/>
    </source>
</evidence>
<comment type="subcellular location">
    <subcellularLocation>
        <location evidence="1">Membrane</location>
        <topology evidence="1">Multi-pass membrane protein</topology>
    </subcellularLocation>
</comment>
<evidence type="ECO:0000256" key="10">
    <source>
        <dbReference type="SAM" id="Phobius"/>
    </source>
</evidence>
<dbReference type="InterPro" id="IPR002938">
    <property type="entry name" value="FAD-bd"/>
</dbReference>
<comment type="similarity">
    <text evidence="2">Belongs to the HpcH/HpaI aldolase family.</text>
</comment>
<dbReference type="InterPro" id="IPR015421">
    <property type="entry name" value="PyrdxlP-dep_Trfase_major"/>
</dbReference>
<dbReference type="SUPFAM" id="SSF51905">
    <property type="entry name" value="FAD/NAD(P)-binding domain"/>
    <property type="match status" value="1"/>
</dbReference>
<feature type="transmembrane region" description="Helical" evidence="10">
    <location>
        <begin position="126"/>
        <end position="151"/>
    </location>
</feature>
<feature type="domain" description="FAD-binding" evidence="11">
    <location>
        <begin position="785"/>
        <end position="1044"/>
    </location>
</feature>
<gene>
    <name evidence="13" type="ORF">PCOR1329_LOCUS26363</name>
</gene>
<keyword evidence="6 10" id="KW-1133">Transmembrane helix</keyword>
<proteinExistence type="inferred from homology"/>
<keyword evidence="5" id="KW-0479">Metal-binding</keyword>
<feature type="transmembrane region" description="Helical" evidence="10">
    <location>
        <begin position="163"/>
        <end position="182"/>
    </location>
</feature>
<sequence length="3482" mass="363358">MTSVSTWAGVSIACSLMVAIYALAPISGANFNPAVSVALGLSKKLDWKDVGLYSVTQVLAGACAGVGYRCLFGAGFELEPVTGFSWLQAGASELLYTLMLCFVVLNTACSAANAGKHQFYGLSIGFVIVAGAYGAGAVSLGCFNPAVALGIEASSLTLGYSPVYIAFELAGAALASALYSVVRPEEFEQGQPAGMMAKVTSEILGTYFLVLTVGLNVLGDGEVFSIAASLMCMIFALGDVSGAHFNPAVTVAVWAIGQIDAVDAGVYVCFQLFAGILAALTYTLIYEGTGTAATSLAPGAGYGLPSEAAVAEVFFTFVLCFVVLSVACSPSARKGSYSEVFGLAIGSCVTVGGYAIGAVSGGSLNPAVSIGIASGGALGGEGIGDYSYGAYYSLFELLGASLAACVYLSTHAAAGVAKHGGGLQGRDCENGFDELWGYLWSIGSTTPTPCRHVADHKVEVVGIIFDELWGYPRAIGAYLQGALEVWKTVGLVLVWLRHAFAQGYSMPDSIPTSMRLTMDDADAGRLRTGPGSYLHQMPAVMTLNTPMAIYGDEFGLANMRRARGNATPELQSAEEVDLNDLPPCKSHLQELRKNNLKYTDGKNAPSISLGCIWDSPAPDAVTPGGQAPTGRHAAPMRRVLSARRARRASGEAGRLRVARLRGAAVAGGARRRRRRGVRPAPGGGGRGRPRGPHPRAAPRAGGHLRGAAGPPAQLRGDQPRGDVGRPLAGALGAAGRGGRGRGAGAGFGCRHLQELLLVGPGDREPVLAAEMEVEERRECLVAPVAVHLQQYRVERILHDALAALPAGLVDMRWCCTVEGVSADEEGVALQCTSPGANGKPASHELKSSYVVICNAAAKLRLALGETTPNPAPSDRVTQTVLSVDLELRDGTARADRRLLLASRAEGVVDHAVDTMSWLSVSQRSHPDGLIRLDAILPAGVDLHKVSTDRAAEDLARGVLGEGAARAVRGSVAQQFRAGAAHRASQGPRVYLCGEALAVTSPFGGAAGNLAVQDAANLAWKLALVLLQGAPAALLETYPREREAARAADAAARRRGERLLAPAAAAQREVRLAALSLLRSGQELGAALLADCGALPCCSLRSGSPLLLPDEARHGGPSGAQFQAGAPGPGDVLADCAVEDLHAMLDGESQESSRQGPTFLLRHTGAFFTAVFFAMTVGDIPWEALKLIDRPRTQMTTELLRRVVVVLDASALERMSEEHATAVGLARRIGVRLMADREGSAVRALDARPGTVVLVRPDLHVAARWRELRPRDVSGALLRATGHFLHESPLADPTALQAHAQPLASTQVASASAAAAALHGPAAQAAACRLLDDLVERLASVPSEGRLTLLASAVMLTAARAGSWEAAERALALAASAALCGQPSDDGAELAYRSPRGSRRSQPADATSQRWASDAAAATEASLPLRLQDHLAASFEAGGLGTGACWGHSAATGTAAGTALLGELLGGPLGEAPGVSTGLVSAEVAAECLARALQQDPDAGFACSPPPAGLRGLRERLAGSLSQAEGLDLTPDGVFVLEGPCAALRHLLRGLLAPPEPAPARGTPAGGAGGSAAADVGGGGGELHAPPPLAEVAADGPEEGVAAREPGEGAGPGPPAEVLLVGACPEAWLPALGPWRVRRFDPPGGAEGGFRVRAEDVARNVAAETRAVLLPLFSAVTGLALEAPELSALGRFVDLEARRRQRLTPAGAGHGLVLLVDVTARGLQLDVGAAGEALPVLSRCQQCVVFGELFGGFSPAPALQAQYAAATADALRGALAAAAAAARAAGSGACGGSLAQALAAALPQEVRCLEGLRRRREVLCEALQAAGLAVVGGRPRAGHWLAARLPEDVDEVDYCDALDSYGVRAVAGAPFGVPGCVRLDFAVPFDALEDSLGAYAAAVQDVRQWQRDGGARGPRYMARKQSARNSMALAVAKGDVHALRASVADAEAARLGAPELAAASEALAVLVAQSDGAEEAGATPAGSLADAAGESLRSETPDVQALTAELDADAEGGEELSEASGGAEAPREAEADVEADAADVAAAEQAGRAAHLGAQLRRGARALACVVQTTGSITTELIAQAGFELSARSALGAGSHAVLRLPEAEVSLVSRALDAGAEGVLLPRVASPGEAEAFAALVQEARDRLRGDDAIEWHEECEEEEPEAPAKQAGQQAMVDPAVPHATPPPPRPLVAVELDPASGLDVAEAVLEVAGIDLVLVDPDRAAEHIAARHGCTYQPSSRGAALVEDGHAGDLAAGGPRVQAADGDAAAAEEDPPRGASPTAEGEMQPTAPQSAAPAFRRGVGARRSITEELKAPSMGPRRQSAAAALSSRASEELAQFWARFDALPARAAECQKLLGCCAHTRSSPVQLLQAGHCVVVIAVDTALLREGAVRHAAEMKTDRDSTQRLFVTPLESARARLASSALVAQLRRHKVALGAFVHLSDPLTTETLSLAGFEAVVLDHEQGPGDLVNAVGQIHAASSAGAHTLLRVPGQDQAYLRRALQLGVDGIILPHTESAEQAADFVALARRCWPSAAQRSGGGPVASVLRPNAGAASMQHLRRRGEELLLKACQVETEAGLAAVADIARVEGVDMVFFAPVELAASICRGAEAGTLSALEGAEAEVKKAKKLLGGMLVPGRSAEQMFALGYDLICTTSDVILLRSAAENVIRETKPPASGPTAGCVSWVASGRRGRLARDEETLVARLKKSRDARALGVMARFGSPSAAELVARCGFEVVVVDHARGPGDLLGAVGLVHAAARMGAHAMIRVPGINPAHLRRALQLGVEGVISAGLAPAAAAGIRQHTDIVCSRCGVCWPTDMFPQRALKRASLADCRTHNGKVHPTYEETLRATGQFVRDDEAHAVLDELIALRYTAAQLRFAFLVLLEQDAAPASLYRKYERPLMKDFLDRGLGARAAQKNCMVLLRATWLQNGNSDENWKLGRGHTFESPSEFVHRSTKGVLDIKNYGFNNYASGFDYTNIFLDIVTGAASSHAQVLLNIFVCKVWLNHGSFFAMFLIAYAYVQTQPRQVGPFVAMQILNAFHRNALSRKLSGTSIIARLCERRQIYPGPGTRVLLGLRGFPSGLMGKKKKTPSSRMQNTLDRRDALMCDAAFAEMASQWGPTGKRAAELIGMAHLRSCGFAEESMVCEIGSNLSRSRKRARASHWPDDIRDGFVLSLRALYFAERRALWTRLARRKVAELAMAPKSSNATYEYAPEQTAATTAKAADAGKNRDYVSLYTEHIHIELLDINKKKANGVRVTIADGASLRFREERKTHGLTTLWKGAVAVHDLDEAPAGAQIAQRGFTRALSKGSPNPSWAHVHAAFGQSARATANAQKHVLQTTADLLQHSYIEADFVVPPTGKHNGFTVSSVRNQNRVQLARSFKMLDGTDRTVKELHNFCVVVAKNIPEKILAPLRSLQKKCPQFITWTTCDPNTAMVDTVPSALTAKAPAAPASVKKRPAAAAVGGAVAKKPAKRANN</sequence>
<dbReference type="Pfam" id="PF03328">
    <property type="entry name" value="HpcH_HpaI"/>
    <property type="match status" value="1"/>
</dbReference>
<reference evidence="13" key="1">
    <citation type="submission" date="2023-10" db="EMBL/GenBank/DDBJ databases">
        <authorList>
            <person name="Chen Y."/>
            <person name="Shah S."/>
            <person name="Dougan E. K."/>
            <person name="Thang M."/>
            <person name="Chan C."/>
        </authorList>
    </citation>
    <scope>NUCLEOTIDE SEQUENCE [LARGE SCALE GENOMIC DNA]</scope>
</reference>
<feature type="transmembrane region" description="Helical" evidence="10">
    <location>
        <begin position="6"/>
        <end position="29"/>
    </location>
</feature>
<feature type="region of interest" description="Disordered" evidence="9">
    <location>
        <begin position="663"/>
        <end position="739"/>
    </location>
</feature>
<dbReference type="PROSITE" id="PS00221">
    <property type="entry name" value="MIP"/>
    <property type="match status" value="2"/>
</dbReference>
<keyword evidence="4 10" id="KW-0812">Transmembrane</keyword>
<dbReference type="InterPro" id="IPR015422">
    <property type="entry name" value="PyrdxlP-dep_Trfase_small"/>
</dbReference>
<dbReference type="Pfam" id="PF01494">
    <property type="entry name" value="FAD_binding_3"/>
    <property type="match status" value="1"/>
</dbReference>
<feature type="region of interest" description="Disordered" evidence="9">
    <location>
        <begin position="2248"/>
        <end position="2299"/>
    </location>
</feature>
<evidence type="ECO:0000313" key="14">
    <source>
        <dbReference type="Proteomes" id="UP001189429"/>
    </source>
</evidence>
<feature type="transmembrane region" description="Helical" evidence="10">
    <location>
        <begin position="264"/>
        <end position="285"/>
    </location>
</feature>
<dbReference type="Pfam" id="PF00230">
    <property type="entry name" value="MIP"/>
    <property type="match status" value="2"/>
</dbReference>
<evidence type="ECO:0000256" key="9">
    <source>
        <dbReference type="SAM" id="MobiDB-lite"/>
    </source>
</evidence>
<feature type="compositionally biased region" description="Gly residues" evidence="9">
    <location>
        <begin position="1563"/>
        <end position="1581"/>
    </location>
</feature>
<evidence type="ECO:0000256" key="8">
    <source>
        <dbReference type="ARBA" id="ARBA00023239"/>
    </source>
</evidence>
<organism evidence="13 14">
    <name type="scientific">Prorocentrum cordatum</name>
    <dbReference type="NCBI Taxonomy" id="2364126"/>
    <lineage>
        <taxon>Eukaryota</taxon>
        <taxon>Sar</taxon>
        <taxon>Alveolata</taxon>
        <taxon>Dinophyceae</taxon>
        <taxon>Prorocentrales</taxon>
        <taxon>Prorocentraceae</taxon>
        <taxon>Prorocentrum</taxon>
    </lineage>
</organism>
<feature type="transmembrane region" description="Helical" evidence="10">
    <location>
        <begin position="308"/>
        <end position="328"/>
    </location>
</feature>
<feature type="region of interest" description="Disordered" evidence="9">
    <location>
        <begin position="1975"/>
        <end position="1996"/>
    </location>
</feature>
<evidence type="ECO:0000313" key="13">
    <source>
        <dbReference type="EMBL" id="CAK0826546.1"/>
    </source>
</evidence>
<evidence type="ECO:0000256" key="6">
    <source>
        <dbReference type="ARBA" id="ARBA00022989"/>
    </source>
</evidence>
<feature type="domain" description="HpcH/HpaI aldolase/citrate lyase" evidence="12">
    <location>
        <begin position="2436"/>
        <end position="2657"/>
    </location>
</feature>
<feature type="transmembrane region" description="Helical" evidence="10">
    <location>
        <begin position="203"/>
        <end position="219"/>
    </location>
</feature>
<evidence type="ECO:0000256" key="7">
    <source>
        <dbReference type="ARBA" id="ARBA00023136"/>
    </source>
</evidence>
<protein>
    <submittedName>
        <fullName evidence="13">Uncharacterized protein</fullName>
    </submittedName>
</protein>
<dbReference type="Proteomes" id="UP001189429">
    <property type="component" value="Unassembled WGS sequence"/>
</dbReference>
<keyword evidence="14" id="KW-1185">Reference proteome</keyword>
<dbReference type="InterPro" id="IPR000425">
    <property type="entry name" value="MIP"/>
</dbReference>
<feature type="region of interest" description="Disordered" evidence="9">
    <location>
        <begin position="1554"/>
        <end position="1584"/>
    </location>
</feature>
<dbReference type="SUPFAM" id="SSF81338">
    <property type="entry name" value="Aquaporin-like"/>
    <property type="match status" value="2"/>
</dbReference>
<feature type="transmembrane region" description="Helical" evidence="10">
    <location>
        <begin position="225"/>
        <end position="257"/>
    </location>
</feature>
<dbReference type="Gene3D" id="3.40.30.120">
    <property type="match status" value="1"/>
</dbReference>
<feature type="region of interest" description="Disordered" evidence="9">
    <location>
        <begin position="1387"/>
        <end position="1408"/>
    </location>
</feature>
<dbReference type="SUPFAM" id="SSF51621">
    <property type="entry name" value="Phosphoenolpyruvate/pyruvate domain"/>
    <property type="match status" value="3"/>
</dbReference>
<evidence type="ECO:0000259" key="12">
    <source>
        <dbReference type="Pfam" id="PF03328"/>
    </source>
</evidence>
<evidence type="ECO:0000256" key="4">
    <source>
        <dbReference type="ARBA" id="ARBA00022692"/>
    </source>
</evidence>
<dbReference type="InterPro" id="IPR022357">
    <property type="entry name" value="MIP_CS"/>
</dbReference>
<dbReference type="InterPro" id="IPR050251">
    <property type="entry name" value="HpcH-HpaI_aldolase"/>
</dbReference>
<dbReference type="Gene3D" id="3.50.50.60">
    <property type="entry name" value="FAD/NAD(P)-binding domain"/>
    <property type="match status" value="2"/>
</dbReference>
<dbReference type="PANTHER" id="PTHR30502:SF0">
    <property type="entry name" value="PHOSPHOENOLPYRUVATE CARBOXYLASE FAMILY PROTEIN"/>
    <property type="match status" value="1"/>
</dbReference>
<dbReference type="InterPro" id="IPR036188">
    <property type="entry name" value="FAD/NAD-bd_sf"/>
</dbReference>
<dbReference type="Gene3D" id="3.20.20.60">
    <property type="entry name" value="Phosphoenolpyruvate-binding domains"/>
    <property type="match status" value="3"/>
</dbReference>
<dbReference type="InterPro" id="IPR015813">
    <property type="entry name" value="Pyrv/PenolPyrv_kinase-like_dom"/>
</dbReference>
<keyword evidence="3" id="KW-0813">Transport</keyword>
<evidence type="ECO:0000256" key="5">
    <source>
        <dbReference type="ARBA" id="ARBA00022723"/>
    </source>
</evidence>
<feature type="transmembrane region" description="Helical" evidence="10">
    <location>
        <begin position="94"/>
        <end position="114"/>
    </location>
</feature>
<dbReference type="SUPFAM" id="SSF53383">
    <property type="entry name" value="PLP-dependent transferases"/>
    <property type="match status" value="1"/>
</dbReference>
<keyword evidence="7 10" id="KW-0472">Membrane</keyword>
<keyword evidence="8" id="KW-0456">Lyase</keyword>
<evidence type="ECO:0000259" key="11">
    <source>
        <dbReference type="Pfam" id="PF01494"/>
    </source>
</evidence>
<dbReference type="PRINTS" id="PR00783">
    <property type="entry name" value="MINTRINSICP"/>
</dbReference>
<dbReference type="Gene3D" id="1.20.1080.10">
    <property type="entry name" value="Glycerol uptake facilitator protein"/>
    <property type="match status" value="2"/>
</dbReference>
<evidence type="ECO:0000256" key="2">
    <source>
        <dbReference type="ARBA" id="ARBA00005568"/>
    </source>
</evidence>
<dbReference type="EMBL" id="CAUYUJ010009358">
    <property type="protein sequence ID" value="CAK0826546.1"/>
    <property type="molecule type" value="Genomic_DNA"/>
</dbReference>
<evidence type="ECO:0000256" key="3">
    <source>
        <dbReference type="ARBA" id="ARBA00022448"/>
    </source>
</evidence>
<dbReference type="InterPro" id="IPR005000">
    <property type="entry name" value="Aldolase/citrate-lyase_domain"/>
</dbReference>
<dbReference type="InterPro" id="IPR015424">
    <property type="entry name" value="PyrdxlP-dep_Trfase"/>
</dbReference>
<accession>A0ABN9S5T5</accession>
<feature type="compositionally biased region" description="Polar residues" evidence="9">
    <location>
        <begin position="1399"/>
        <end position="1408"/>
    </location>
</feature>
<dbReference type="InterPro" id="IPR040442">
    <property type="entry name" value="Pyrv_kinase-like_dom_sf"/>
</dbReference>